<name>A0ABR1X491_9PEZI</name>
<evidence type="ECO:0000313" key="3">
    <source>
        <dbReference type="Proteomes" id="UP001433268"/>
    </source>
</evidence>
<dbReference type="Proteomes" id="UP001433268">
    <property type="component" value="Unassembled WGS sequence"/>
</dbReference>
<dbReference type="EMBL" id="JAQQWN010000004">
    <property type="protein sequence ID" value="KAK8090231.1"/>
    <property type="molecule type" value="Genomic_DNA"/>
</dbReference>
<gene>
    <name evidence="2" type="ORF">PG997_005192</name>
</gene>
<keyword evidence="3" id="KW-1185">Reference proteome</keyword>
<dbReference type="GeneID" id="92042567"/>
<reference evidence="2 3" key="1">
    <citation type="submission" date="2023-01" db="EMBL/GenBank/DDBJ databases">
        <title>Analysis of 21 Apiospora genomes using comparative genomics revels a genus with tremendous synthesis potential of carbohydrate active enzymes and secondary metabolites.</title>
        <authorList>
            <person name="Sorensen T."/>
        </authorList>
    </citation>
    <scope>NUCLEOTIDE SEQUENCE [LARGE SCALE GENOMIC DNA]</scope>
    <source>
        <strain evidence="2 3">CBS 114990</strain>
    </source>
</reference>
<organism evidence="2 3">
    <name type="scientific">Apiospora hydei</name>
    <dbReference type="NCBI Taxonomy" id="1337664"/>
    <lineage>
        <taxon>Eukaryota</taxon>
        <taxon>Fungi</taxon>
        <taxon>Dikarya</taxon>
        <taxon>Ascomycota</taxon>
        <taxon>Pezizomycotina</taxon>
        <taxon>Sordariomycetes</taxon>
        <taxon>Xylariomycetidae</taxon>
        <taxon>Amphisphaeriales</taxon>
        <taxon>Apiosporaceae</taxon>
        <taxon>Apiospora</taxon>
    </lineage>
</organism>
<proteinExistence type="predicted"/>
<evidence type="ECO:0000313" key="2">
    <source>
        <dbReference type="EMBL" id="KAK8090231.1"/>
    </source>
</evidence>
<evidence type="ECO:0000256" key="1">
    <source>
        <dbReference type="SAM" id="MobiDB-lite"/>
    </source>
</evidence>
<feature type="compositionally biased region" description="Low complexity" evidence="1">
    <location>
        <begin position="13"/>
        <end position="24"/>
    </location>
</feature>
<dbReference type="RefSeq" id="XP_066673125.1">
    <property type="nucleotide sequence ID" value="XM_066809507.1"/>
</dbReference>
<protein>
    <submittedName>
        <fullName evidence="2">Uncharacterized protein</fullName>
    </submittedName>
</protein>
<accession>A0ABR1X491</accession>
<comment type="caution">
    <text evidence="2">The sequence shown here is derived from an EMBL/GenBank/DDBJ whole genome shotgun (WGS) entry which is preliminary data.</text>
</comment>
<feature type="region of interest" description="Disordered" evidence="1">
    <location>
        <begin position="1"/>
        <end position="102"/>
    </location>
</feature>
<sequence>MAAEPGVDELGWTTSSTSSSSNTTDWQGRKPKKSLGLFGSMRSKIKGMRSMSTSKPADAVTRSPSSSQRALPPFSFKQFSSLKKRHGTDPAPNHNVSRKAATVRCHGTERVVNVPRRTSMSNAMPALAPVKAPQLEIPKDIGGDFTLTDGA</sequence>